<keyword evidence="5" id="KW-1185">Reference proteome</keyword>
<feature type="domain" description="CCHC-type" evidence="3">
    <location>
        <begin position="147"/>
        <end position="160"/>
    </location>
</feature>
<keyword evidence="1" id="KW-0863">Zinc-finger</keyword>
<dbReference type="GO" id="GO:0003676">
    <property type="term" value="F:nucleic acid binding"/>
    <property type="evidence" value="ECO:0007669"/>
    <property type="project" value="InterPro"/>
</dbReference>
<dbReference type="VEuPathDB" id="FungiDB:VP01_8844g1"/>
<dbReference type="GO" id="GO:0008270">
    <property type="term" value="F:zinc ion binding"/>
    <property type="evidence" value="ECO:0007669"/>
    <property type="project" value="UniProtKB-KW"/>
</dbReference>
<keyword evidence="1" id="KW-0479">Metal-binding</keyword>
<dbReference type="EMBL" id="LAVV01014431">
    <property type="protein sequence ID" value="KNZ44771.1"/>
    <property type="molecule type" value="Genomic_DNA"/>
</dbReference>
<dbReference type="Proteomes" id="UP000037035">
    <property type="component" value="Unassembled WGS sequence"/>
</dbReference>
<dbReference type="AlphaFoldDB" id="A0A0L6U8D3"/>
<evidence type="ECO:0000256" key="2">
    <source>
        <dbReference type="SAM" id="MobiDB-lite"/>
    </source>
</evidence>
<comment type="caution">
    <text evidence="4">The sequence shown here is derived from an EMBL/GenBank/DDBJ whole genome shotgun (WGS) entry which is preliminary data.</text>
</comment>
<dbReference type="InterPro" id="IPR001878">
    <property type="entry name" value="Znf_CCHC"/>
</dbReference>
<protein>
    <recommendedName>
        <fullName evidence="3">CCHC-type domain-containing protein</fullName>
    </recommendedName>
</protein>
<feature type="compositionally biased region" description="Polar residues" evidence="2">
    <location>
        <begin position="193"/>
        <end position="202"/>
    </location>
</feature>
<evidence type="ECO:0000313" key="4">
    <source>
        <dbReference type="EMBL" id="KNZ44771.1"/>
    </source>
</evidence>
<accession>A0A0L6U8D3</accession>
<feature type="region of interest" description="Disordered" evidence="2">
    <location>
        <begin position="189"/>
        <end position="215"/>
    </location>
</feature>
<proteinExistence type="predicted"/>
<evidence type="ECO:0000256" key="1">
    <source>
        <dbReference type="PROSITE-ProRule" id="PRU00047"/>
    </source>
</evidence>
<reference evidence="4 5" key="1">
    <citation type="submission" date="2015-08" db="EMBL/GenBank/DDBJ databases">
        <title>Next Generation Sequencing and Analysis of the Genome of Puccinia sorghi L Schw, the Causal Agent of Maize Common Rust.</title>
        <authorList>
            <person name="Rochi L."/>
            <person name="Burguener G."/>
            <person name="Darino M."/>
            <person name="Turjanski A."/>
            <person name="Kreff E."/>
            <person name="Dieguez M.J."/>
            <person name="Sacco F."/>
        </authorList>
    </citation>
    <scope>NUCLEOTIDE SEQUENCE [LARGE SCALE GENOMIC DNA]</scope>
    <source>
        <strain evidence="4 5">RO10H11247</strain>
    </source>
</reference>
<dbReference type="OrthoDB" id="5740135at2759"/>
<evidence type="ECO:0000259" key="3">
    <source>
        <dbReference type="PROSITE" id="PS50158"/>
    </source>
</evidence>
<keyword evidence="1" id="KW-0862">Zinc</keyword>
<dbReference type="PROSITE" id="PS50158">
    <property type="entry name" value="ZF_CCHC"/>
    <property type="match status" value="1"/>
</dbReference>
<organism evidence="4 5">
    <name type="scientific">Puccinia sorghi</name>
    <dbReference type="NCBI Taxonomy" id="27349"/>
    <lineage>
        <taxon>Eukaryota</taxon>
        <taxon>Fungi</taxon>
        <taxon>Dikarya</taxon>
        <taxon>Basidiomycota</taxon>
        <taxon>Pucciniomycotina</taxon>
        <taxon>Pucciniomycetes</taxon>
        <taxon>Pucciniales</taxon>
        <taxon>Pucciniaceae</taxon>
        <taxon>Puccinia</taxon>
    </lineage>
</organism>
<gene>
    <name evidence="4" type="ORF">VP01_8844g1</name>
</gene>
<sequence>MVFDREPVVFSEFIHNFESSFFDHDLHHRAEVAWWNLCQTGTVLASTPQDFKSHARTVGWANTLLMSLYWHGLKENIQLAMVMRNIEFDSLRSMQAMTLKAGQTVEGIGQGTPAPDPNAMHLSTFQKSPSKQLSDNKHAQRFQMNLCFCCSQAGHISRGCLNGGWRPQGHQEPLPSAWISKLQEEINWLHANPNPSSPSLTPENAGLSKNGASQA</sequence>
<evidence type="ECO:0000313" key="5">
    <source>
        <dbReference type="Proteomes" id="UP000037035"/>
    </source>
</evidence>
<name>A0A0L6U8D3_9BASI</name>